<name>A0A0A0L9E7_CUCSA</name>
<gene>
    <name evidence="1" type="ORF">Csa_3G681145</name>
</gene>
<keyword evidence="2" id="KW-1185">Reference proteome</keyword>
<sequence length="114" mass="13216">MSWRSMGTKCSTKCLCKIGRSREWTNSWRDSTVSCRNFAEWNSMLVVFLCLCQISPSALKIPSPRRSWTVSRKKEPFGYLRNSVFRMCSMLRGSEVTTQFKLLNHGPLNLKVPF</sequence>
<reference evidence="1 2" key="3">
    <citation type="journal article" date="2010" name="BMC Genomics">
        <title>Transcriptome sequencing and comparative analysis of cucumber flowers with different sex types.</title>
        <authorList>
            <person name="Guo S."/>
            <person name="Zheng Y."/>
            <person name="Joung J.G."/>
            <person name="Liu S."/>
            <person name="Zhang Z."/>
            <person name="Crasta O.R."/>
            <person name="Sobral B.W."/>
            <person name="Xu Y."/>
            <person name="Huang S."/>
            <person name="Fei Z."/>
        </authorList>
    </citation>
    <scope>NUCLEOTIDE SEQUENCE [LARGE SCALE GENOMIC DNA]</scope>
    <source>
        <strain evidence="2">cv. 9930</strain>
    </source>
</reference>
<proteinExistence type="predicted"/>
<reference evidence="1 2" key="2">
    <citation type="journal article" date="2009" name="PLoS ONE">
        <title>An integrated genetic and cytogenetic map of the cucumber genome.</title>
        <authorList>
            <person name="Ren Y."/>
            <person name="Zhang Z."/>
            <person name="Liu J."/>
            <person name="Staub J.E."/>
            <person name="Han Y."/>
            <person name="Cheng Z."/>
            <person name="Li X."/>
            <person name="Lu J."/>
            <person name="Miao H."/>
            <person name="Kang H."/>
            <person name="Xie B."/>
            <person name="Gu X."/>
            <person name="Wang X."/>
            <person name="Du Y."/>
            <person name="Jin W."/>
            <person name="Huang S."/>
        </authorList>
    </citation>
    <scope>NUCLEOTIDE SEQUENCE [LARGE SCALE GENOMIC DNA]</scope>
    <source>
        <strain evidence="2">cv. 9930</strain>
    </source>
</reference>
<protein>
    <submittedName>
        <fullName evidence="1">Uncharacterized protein</fullName>
    </submittedName>
</protein>
<reference evidence="1 2" key="4">
    <citation type="journal article" date="2011" name="BMC Genomics">
        <title>RNA-Seq improves annotation of protein-coding genes in the cucumber genome.</title>
        <authorList>
            <person name="Li Z."/>
            <person name="Zhang Z."/>
            <person name="Yan P."/>
            <person name="Huang S."/>
            <person name="Fei Z."/>
            <person name="Lin K."/>
        </authorList>
    </citation>
    <scope>NUCLEOTIDE SEQUENCE [LARGE SCALE GENOMIC DNA]</scope>
    <source>
        <strain evidence="2">cv. 9930</strain>
    </source>
</reference>
<dbReference type="AlphaFoldDB" id="A0A0A0L9E7"/>
<evidence type="ECO:0000313" key="2">
    <source>
        <dbReference type="Proteomes" id="UP000029981"/>
    </source>
</evidence>
<accession>A0A0A0L9E7</accession>
<dbReference type="EMBL" id="CM002924">
    <property type="protein sequence ID" value="KGN58550.1"/>
    <property type="molecule type" value="Genomic_DNA"/>
</dbReference>
<reference evidence="1 2" key="1">
    <citation type="journal article" date="2009" name="Nat. Genet.">
        <title>The genome of the cucumber, Cucumis sativus L.</title>
        <authorList>
            <person name="Huang S."/>
            <person name="Li R."/>
            <person name="Zhang Z."/>
            <person name="Li L."/>
            <person name="Gu X."/>
            <person name="Fan W."/>
            <person name="Lucas W.J."/>
            <person name="Wang X."/>
            <person name="Xie B."/>
            <person name="Ni P."/>
            <person name="Ren Y."/>
            <person name="Zhu H."/>
            <person name="Li J."/>
            <person name="Lin K."/>
            <person name="Jin W."/>
            <person name="Fei Z."/>
            <person name="Li G."/>
            <person name="Staub J."/>
            <person name="Kilian A."/>
            <person name="van der Vossen E.A."/>
            <person name="Wu Y."/>
            <person name="Guo J."/>
            <person name="He J."/>
            <person name="Jia Z."/>
            <person name="Ren Y."/>
            <person name="Tian G."/>
            <person name="Lu Y."/>
            <person name="Ruan J."/>
            <person name="Qian W."/>
            <person name="Wang M."/>
            <person name="Huang Q."/>
            <person name="Li B."/>
            <person name="Xuan Z."/>
            <person name="Cao J."/>
            <person name="Asan"/>
            <person name="Wu Z."/>
            <person name="Zhang J."/>
            <person name="Cai Q."/>
            <person name="Bai Y."/>
            <person name="Zhao B."/>
            <person name="Han Y."/>
            <person name="Li Y."/>
            <person name="Li X."/>
            <person name="Wang S."/>
            <person name="Shi Q."/>
            <person name="Liu S."/>
            <person name="Cho W.K."/>
            <person name="Kim J.Y."/>
            <person name="Xu Y."/>
            <person name="Heller-Uszynska K."/>
            <person name="Miao H."/>
            <person name="Cheng Z."/>
            <person name="Zhang S."/>
            <person name="Wu J."/>
            <person name="Yang Y."/>
            <person name="Kang H."/>
            <person name="Li M."/>
            <person name="Liang H."/>
            <person name="Ren X."/>
            <person name="Shi Z."/>
            <person name="Wen M."/>
            <person name="Jian M."/>
            <person name="Yang H."/>
            <person name="Zhang G."/>
            <person name="Yang Z."/>
            <person name="Chen R."/>
            <person name="Liu S."/>
            <person name="Li J."/>
            <person name="Ma L."/>
            <person name="Liu H."/>
            <person name="Zhou Y."/>
            <person name="Zhao J."/>
            <person name="Fang X."/>
            <person name="Li G."/>
            <person name="Fang L."/>
            <person name="Li Y."/>
            <person name="Liu D."/>
            <person name="Zheng H."/>
            <person name="Zhang Y."/>
            <person name="Qin N."/>
            <person name="Li Z."/>
            <person name="Yang G."/>
            <person name="Yang S."/>
            <person name="Bolund L."/>
            <person name="Kristiansen K."/>
            <person name="Zheng H."/>
            <person name="Li S."/>
            <person name="Zhang X."/>
            <person name="Yang H."/>
            <person name="Wang J."/>
            <person name="Sun R."/>
            <person name="Zhang B."/>
            <person name="Jiang S."/>
            <person name="Wang J."/>
            <person name="Du Y."/>
            <person name="Li S."/>
        </authorList>
    </citation>
    <scope>NUCLEOTIDE SEQUENCE [LARGE SCALE GENOMIC DNA]</scope>
    <source>
        <strain evidence="2">cv. 9930</strain>
    </source>
</reference>
<dbReference type="Gramene" id="KGN58550">
    <property type="protein sequence ID" value="KGN58550"/>
    <property type="gene ID" value="Csa_3G681145"/>
</dbReference>
<dbReference type="Proteomes" id="UP000029981">
    <property type="component" value="Chromosome 3"/>
</dbReference>
<evidence type="ECO:0000313" key="1">
    <source>
        <dbReference type="EMBL" id="KGN58550.1"/>
    </source>
</evidence>
<organism evidence="1 2">
    <name type="scientific">Cucumis sativus</name>
    <name type="common">Cucumber</name>
    <dbReference type="NCBI Taxonomy" id="3659"/>
    <lineage>
        <taxon>Eukaryota</taxon>
        <taxon>Viridiplantae</taxon>
        <taxon>Streptophyta</taxon>
        <taxon>Embryophyta</taxon>
        <taxon>Tracheophyta</taxon>
        <taxon>Spermatophyta</taxon>
        <taxon>Magnoliopsida</taxon>
        <taxon>eudicotyledons</taxon>
        <taxon>Gunneridae</taxon>
        <taxon>Pentapetalae</taxon>
        <taxon>rosids</taxon>
        <taxon>fabids</taxon>
        <taxon>Cucurbitales</taxon>
        <taxon>Cucurbitaceae</taxon>
        <taxon>Benincaseae</taxon>
        <taxon>Cucumis</taxon>
    </lineage>
</organism>